<dbReference type="PROSITE" id="PS51698">
    <property type="entry name" value="U_BOX"/>
    <property type="match status" value="1"/>
</dbReference>
<dbReference type="EMBL" id="CAJNNW010003372">
    <property type="protein sequence ID" value="CAE8645295.1"/>
    <property type="molecule type" value="Genomic_DNA"/>
</dbReference>
<comment type="caution">
    <text evidence="3">The sequence shown here is derived from an EMBL/GenBank/DDBJ whole genome shotgun (WGS) entry which is preliminary data.</text>
</comment>
<dbReference type="SUPFAM" id="SSF81995">
    <property type="entry name" value="beta-sandwich domain of Sec23/24"/>
    <property type="match status" value="1"/>
</dbReference>
<evidence type="ECO:0000259" key="2">
    <source>
        <dbReference type="PROSITE" id="PS51698"/>
    </source>
</evidence>
<organism evidence="3 4">
    <name type="scientific">Polarella glacialis</name>
    <name type="common">Dinoflagellate</name>
    <dbReference type="NCBI Taxonomy" id="89957"/>
    <lineage>
        <taxon>Eukaryota</taxon>
        <taxon>Sar</taxon>
        <taxon>Alveolata</taxon>
        <taxon>Dinophyceae</taxon>
        <taxon>Suessiales</taxon>
        <taxon>Suessiaceae</taxon>
        <taxon>Polarella</taxon>
    </lineage>
</organism>
<feature type="compositionally biased region" description="Low complexity" evidence="1">
    <location>
        <begin position="193"/>
        <end position="244"/>
    </location>
</feature>
<reference evidence="3" key="1">
    <citation type="submission" date="2021-02" db="EMBL/GenBank/DDBJ databases">
        <authorList>
            <person name="Dougan E. K."/>
            <person name="Rhodes N."/>
            <person name="Thang M."/>
            <person name="Chan C."/>
        </authorList>
    </citation>
    <scope>NUCLEOTIDE SEQUENCE</scope>
</reference>
<evidence type="ECO:0000313" key="4">
    <source>
        <dbReference type="Proteomes" id="UP000626109"/>
    </source>
</evidence>
<dbReference type="AlphaFoldDB" id="A0A813I142"/>
<feature type="region of interest" description="Disordered" evidence="1">
    <location>
        <begin position="191"/>
        <end position="258"/>
    </location>
</feature>
<dbReference type="Proteomes" id="UP000626109">
    <property type="component" value="Unassembled WGS sequence"/>
</dbReference>
<name>A0A813I142_POLGL</name>
<protein>
    <recommendedName>
        <fullName evidence="2">U-box domain-containing protein</fullName>
    </recommendedName>
</protein>
<dbReference type="InterPro" id="IPR003613">
    <property type="entry name" value="Ubox_domain"/>
</dbReference>
<accession>A0A813I142</accession>
<sequence length="358" mass="39744">MATVLIGGISLTAATTVSDAKQSSVQLCRHLQRYAGVIWHLLAEVMDVNEGRAPPGFLQHCAELAYFVPLSDQCLVAFQTKCLALVTSACTDSDAAILVALCFITANCGEVPCSGGPLAAALSGVTPDVKSAMDERWERWQWKGPVRLEPLTQWAVSLELSQGAHLASGSEDFGDTPSMLLELPAWNAQWNARQQPEQQPQQHQQEQEQPQQQQPQQQQQQQRQQEQQQPQQQEQEQQQQRQQQWDAQQTVPPAPSRGQGTLLQELVIDAPTEFRCLHDGQLMMDPVETPQGLVFERTSLAHALALSGGCCPVTGSPLSLEDCNRLPDLRRRITKWIRERKPAERPRPQLVEATGRSA</sequence>
<dbReference type="GO" id="GO:0016567">
    <property type="term" value="P:protein ubiquitination"/>
    <property type="evidence" value="ECO:0007669"/>
    <property type="project" value="InterPro"/>
</dbReference>
<evidence type="ECO:0000256" key="1">
    <source>
        <dbReference type="SAM" id="MobiDB-lite"/>
    </source>
</evidence>
<dbReference type="GO" id="GO:0004842">
    <property type="term" value="F:ubiquitin-protein transferase activity"/>
    <property type="evidence" value="ECO:0007669"/>
    <property type="project" value="InterPro"/>
</dbReference>
<dbReference type="InterPro" id="IPR013083">
    <property type="entry name" value="Znf_RING/FYVE/PHD"/>
</dbReference>
<feature type="domain" description="U-box" evidence="2">
    <location>
        <begin position="269"/>
        <end position="343"/>
    </location>
</feature>
<proteinExistence type="predicted"/>
<dbReference type="SMART" id="SM00504">
    <property type="entry name" value="Ubox"/>
    <property type="match status" value="1"/>
</dbReference>
<dbReference type="Gene3D" id="3.30.40.10">
    <property type="entry name" value="Zinc/RING finger domain, C3HC4 (zinc finger)"/>
    <property type="match status" value="1"/>
</dbReference>
<dbReference type="SUPFAM" id="SSF57850">
    <property type="entry name" value="RING/U-box"/>
    <property type="match status" value="1"/>
</dbReference>
<evidence type="ECO:0000313" key="3">
    <source>
        <dbReference type="EMBL" id="CAE8645295.1"/>
    </source>
</evidence>
<gene>
    <name evidence="3" type="ORF">PGLA2088_LOCUS3789</name>
</gene>
<dbReference type="Pfam" id="PF04564">
    <property type="entry name" value="U-box"/>
    <property type="match status" value="1"/>
</dbReference>